<keyword evidence="2" id="KW-1185">Reference proteome</keyword>
<dbReference type="EMBL" id="NQVE01000148">
    <property type="protein sequence ID" value="RAL44074.1"/>
    <property type="molecule type" value="Genomic_DNA"/>
</dbReference>
<evidence type="ECO:0000313" key="2">
    <source>
        <dbReference type="Proteomes" id="UP000249390"/>
    </source>
</evidence>
<dbReference type="AlphaFoldDB" id="A0A328DEX0"/>
<comment type="caution">
    <text evidence="1">The sequence shown here is derived from an EMBL/GenBank/DDBJ whole genome shotgun (WGS) entry which is preliminary data.</text>
</comment>
<accession>A0A328DEX0</accession>
<reference evidence="1 2" key="1">
    <citation type="submission" date="2018-06" db="EMBL/GenBank/DDBJ databases">
        <title>The Genome of Cuscuta australis (Dodder) Provides Insight into the Evolution of Plant Parasitism.</title>
        <authorList>
            <person name="Liu H."/>
        </authorList>
    </citation>
    <scope>NUCLEOTIDE SEQUENCE [LARGE SCALE GENOMIC DNA]</scope>
    <source>
        <strain evidence="2">cv. Yunnan</strain>
        <tissue evidence="1">Vines</tissue>
    </source>
</reference>
<organism evidence="1 2">
    <name type="scientific">Cuscuta australis</name>
    <dbReference type="NCBI Taxonomy" id="267555"/>
    <lineage>
        <taxon>Eukaryota</taxon>
        <taxon>Viridiplantae</taxon>
        <taxon>Streptophyta</taxon>
        <taxon>Embryophyta</taxon>
        <taxon>Tracheophyta</taxon>
        <taxon>Spermatophyta</taxon>
        <taxon>Magnoliopsida</taxon>
        <taxon>eudicotyledons</taxon>
        <taxon>Gunneridae</taxon>
        <taxon>Pentapetalae</taxon>
        <taxon>asterids</taxon>
        <taxon>lamiids</taxon>
        <taxon>Solanales</taxon>
        <taxon>Convolvulaceae</taxon>
        <taxon>Cuscuteae</taxon>
        <taxon>Cuscuta</taxon>
        <taxon>Cuscuta subgen. Grammica</taxon>
        <taxon>Cuscuta sect. Cleistogrammica</taxon>
    </lineage>
</organism>
<sequence length="111" mass="12095">MDSLDGGLAISIGIAHEDRQTDRGRTTSSTLGGSPIATVAVLPEFLQVEAFAKLRGAIWKAAEAQVDMPIVGAISLVQRLINMMVIQPLRKVMMRIDGTKMMKLRAMNLKM</sequence>
<evidence type="ECO:0000313" key="1">
    <source>
        <dbReference type="EMBL" id="RAL44074.1"/>
    </source>
</evidence>
<gene>
    <name evidence="1" type="ORF">DM860_014995</name>
</gene>
<dbReference type="Proteomes" id="UP000249390">
    <property type="component" value="Unassembled WGS sequence"/>
</dbReference>
<proteinExistence type="predicted"/>
<protein>
    <submittedName>
        <fullName evidence="1">Uncharacterized protein</fullName>
    </submittedName>
</protein>
<name>A0A328DEX0_9ASTE</name>